<evidence type="ECO:0000256" key="1">
    <source>
        <dbReference type="SAM" id="Phobius"/>
    </source>
</evidence>
<keyword evidence="1" id="KW-0472">Membrane</keyword>
<comment type="caution">
    <text evidence="2">The sequence shown here is derived from an EMBL/GenBank/DDBJ whole genome shotgun (WGS) entry which is preliminary data.</text>
</comment>
<dbReference type="AlphaFoldDB" id="A0A2T3N2J4"/>
<keyword evidence="1" id="KW-0812">Transmembrane</keyword>
<dbReference type="RefSeq" id="WP_107281953.1">
    <property type="nucleotide sequence ID" value="NZ_PYMC01000002.1"/>
</dbReference>
<dbReference type="Proteomes" id="UP000240904">
    <property type="component" value="Unassembled WGS sequence"/>
</dbReference>
<reference evidence="2 3" key="1">
    <citation type="submission" date="2018-03" db="EMBL/GenBank/DDBJ databases">
        <title>Whole genome sequencing of Histamine producing bacteria.</title>
        <authorList>
            <person name="Butler K."/>
        </authorList>
    </citation>
    <scope>NUCLEOTIDE SEQUENCE [LARGE SCALE GENOMIC DNA]</scope>
    <source>
        <strain evidence="2 3">DSM 16190</strain>
    </source>
</reference>
<protein>
    <submittedName>
        <fullName evidence="2">Uncharacterized protein</fullName>
    </submittedName>
</protein>
<gene>
    <name evidence="2" type="ORF">C9I89_03365</name>
</gene>
<proteinExistence type="predicted"/>
<keyword evidence="1" id="KW-1133">Transmembrane helix</keyword>
<feature type="transmembrane region" description="Helical" evidence="1">
    <location>
        <begin position="86"/>
        <end position="105"/>
    </location>
</feature>
<keyword evidence="3" id="KW-1185">Reference proteome</keyword>
<feature type="transmembrane region" description="Helical" evidence="1">
    <location>
        <begin position="194"/>
        <end position="221"/>
    </location>
</feature>
<feature type="transmembrane region" description="Helical" evidence="1">
    <location>
        <begin position="43"/>
        <end position="66"/>
    </location>
</feature>
<sequence>MTQYGVNTDDPNGIYKELSSNKFDDVFFQDPLSDVTRKVKRNLLIASISCLFIFKVEIKSFLGFYIPKEEPIDNDIVKGISCLFVIYYSLLYLGNFFVDIIAWKFQRERLIVNSYTKLVTYIARTLDEAPKHFNASLEFMPYSGSSSPDENFQQCKDYVLKVIDNHKENHEIVKPVIDHWKSNIDKSFYLYIRLILRFVILIVFELIIPFLLAFSAIYLTYEFIGNISEHLTTFFTPPSNTG</sequence>
<accession>A0A2T3N2J4</accession>
<organism evidence="2 3">
    <name type="scientific">Photobacterium lipolyticum</name>
    <dbReference type="NCBI Taxonomy" id="266810"/>
    <lineage>
        <taxon>Bacteria</taxon>
        <taxon>Pseudomonadati</taxon>
        <taxon>Pseudomonadota</taxon>
        <taxon>Gammaproteobacteria</taxon>
        <taxon>Vibrionales</taxon>
        <taxon>Vibrionaceae</taxon>
        <taxon>Photobacterium</taxon>
    </lineage>
</organism>
<evidence type="ECO:0000313" key="3">
    <source>
        <dbReference type="Proteomes" id="UP000240904"/>
    </source>
</evidence>
<name>A0A2T3N2J4_9GAMM</name>
<evidence type="ECO:0000313" key="2">
    <source>
        <dbReference type="EMBL" id="PSW06589.1"/>
    </source>
</evidence>
<dbReference type="EMBL" id="PYMC01000002">
    <property type="protein sequence ID" value="PSW06589.1"/>
    <property type="molecule type" value="Genomic_DNA"/>
</dbReference>